<dbReference type="RefSeq" id="WP_251517803.1">
    <property type="nucleotide sequence ID" value="NZ_CP128355.1"/>
</dbReference>
<keyword evidence="2" id="KW-1185">Reference proteome</keyword>
<evidence type="ECO:0000313" key="2">
    <source>
        <dbReference type="Proteomes" id="UP001436297"/>
    </source>
</evidence>
<dbReference type="Proteomes" id="UP001436297">
    <property type="component" value="Chromosome"/>
</dbReference>
<gene>
    <name evidence="1" type="ORF">QQM35_01195</name>
</gene>
<name>A0ABZ3ED56_9STAP</name>
<dbReference type="EMBL" id="CP128355">
    <property type="protein sequence ID" value="XAF70762.1"/>
    <property type="molecule type" value="Genomic_DNA"/>
</dbReference>
<evidence type="ECO:0008006" key="3">
    <source>
        <dbReference type="Google" id="ProtNLM"/>
    </source>
</evidence>
<sequence>MILDKTESFLLNIGGLHQRTTRKKLIKLLKHTHFCKSLNFSIYKSKQIYALELNLPKRQLPYMITYLSFHNYAIYQILDKCDNQELIDTQQLLVSTKRFVVNIDGLIDPFIKDKVIDITNYIKNTEDLRYTFNKNKLFVSCTSSTFSKLIYQIATHNIDIHGAKCNPNYINNARTS</sequence>
<protein>
    <recommendedName>
        <fullName evidence="3">Homing endonuclease LAGLIDADG domain-containing protein</fullName>
    </recommendedName>
</protein>
<reference evidence="1 2" key="1">
    <citation type="journal article" date="2024" name="Pathogens">
        <title>Staphylococcus hsinchuensis sp. nov., Isolated from Soymilk.</title>
        <authorList>
            <person name="Wang Y.T."/>
            <person name="Lin Y.C."/>
            <person name="Hsieh Y.H."/>
            <person name="Lin Y.T."/>
            <person name="Hamada M."/>
            <person name="Chen C.C."/>
            <person name="Liou J.S."/>
            <person name="Lee A.Y."/>
            <person name="Zhang W.L."/>
            <person name="Chen Y.T."/>
            <person name="Huang C.H."/>
        </authorList>
    </citation>
    <scope>NUCLEOTIDE SEQUENCE [LARGE SCALE GENOMIC DNA]</scope>
    <source>
        <strain evidence="1 2">H164</strain>
    </source>
</reference>
<organism evidence="1 2">
    <name type="scientific">Staphylococcus hsinchuensis</name>
    <dbReference type="NCBI Taxonomy" id="3051183"/>
    <lineage>
        <taxon>Bacteria</taxon>
        <taxon>Bacillati</taxon>
        <taxon>Bacillota</taxon>
        <taxon>Bacilli</taxon>
        <taxon>Bacillales</taxon>
        <taxon>Staphylococcaceae</taxon>
        <taxon>Staphylococcus</taxon>
    </lineage>
</organism>
<proteinExistence type="predicted"/>
<evidence type="ECO:0000313" key="1">
    <source>
        <dbReference type="EMBL" id="XAF70762.1"/>
    </source>
</evidence>
<accession>A0ABZ3ED56</accession>